<accession>A0A7C5Z1V5</accession>
<feature type="domain" description="Resolvase/invertase-type recombinase catalytic" evidence="4">
    <location>
        <begin position="69"/>
        <end position="215"/>
    </location>
</feature>
<dbReference type="SUPFAM" id="SSF46955">
    <property type="entry name" value="Putative DNA-binding domain"/>
    <property type="match status" value="1"/>
</dbReference>
<evidence type="ECO:0000256" key="3">
    <source>
        <dbReference type="ARBA" id="ARBA00023172"/>
    </source>
</evidence>
<dbReference type="CDD" id="cd03769">
    <property type="entry name" value="SR_IS607_transposase_like"/>
    <property type="match status" value="1"/>
</dbReference>
<dbReference type="GO" id="GO:0015074">
    <property type="term" value="P:DNA integration"/>
    <property type="evidence" value="ECO:0007669"/>
    <property type="project" value="UniProtKB-KW"/>
</dbReference>
<comment type="caution">
    <text evidence="5">The sequence shown here is derived from an EMBL/GenBank/DDBJ whole genome shotgun (WGS) entry which is preliminary data.</text>
</comment>
<proteinExistence type="predicted"/>
<dbReference type="PROSITE" id="PS51736">
    <property type="entry name" value="RECOMBINASES_3"/>
    <property type="match status" value="1"/>
</dbReference>
<dbReference type="AlphaFoldDB" id="A0A7C5Z1V5"/>
<dbReference type="NCBIfam" id="TIGR01764">
    <property type="entry name" value="excise"/>
    <property type="match status" value="1"/>
</dbReference>
<dbReference type="SMART" id="SM00857">
    <property type="entry name" value="Resolvase"/>
    <property type="match status" value="1"/>
</dbReference>
<dbReference type="GO" id="GO:0003677">
    <property type="term" value="F:DNA binding"/>
    <property type="evidence" value="ECO:0007669"/>
    <property type="project" value="UniProtKB-KW"/>
</dbReference>
<dbReference type="InterPro" id="IPR048046">
    <property type="entry name" value="Transpos_IS607"/>
</dbReference>
<dbReference type="Pfam" id="PF00239">
    <property type="entry name" value="Resolvase"/>
    <property type="match status" value="1"/>
</dbReference>
<dbReference type="InterPro" id="IPR051491">
    <property type="entry name" value="Recombinase/Transposase-rel"/>
</dbReference>
<reference evidence="5" key="1">
    <citation type="journal article" date="2020" name="mSystems">
        <title>Genome- and Community-Level Interaction Insights into Carbon Utilization and Element Cycling Functions of Hydrothermarchaeota in Hydrothermal Sediment.</title>
        <authorList>
            <person name="Zhou Z."/>
            <person name="Liu Y."/>
            <person name="Xu W."/>
            <person name="Pan J."/>
            <person name="Luo Z.H."/>
            <person name="Li M."/>
        </authorList>
    </citation>
    <scope>NUCLEOTIDE SEQUENCE [LARGE SCALE GENOMIC DNA]</scope>
    <source>
        <strain evidence="5">SpSt-1</strain>
    </source>
</reference>
<dbReference type="Gene3D" id="1.10.1660.10">
    <property type="match status" value="1"/>
</dbReference>
<keyword evidence="1" id="KW-0229">DNA integration</keyword>
<dbReference type="FunFam" id="3.40.50.1390:FF:000002">
    <property type="entry name" value="ORF1 in transposon ISC1904"/>
    <property type="match status" value="1"/>
</dbReference>
<dbReference type="Gene3D" id="3.40.50.1390">
    <property type="entry name" value="Resolvase, N-terminal catalytic domain"/>
    <property type="match status" value="1"/>
</dbReference>
<keyword evidence="2" id="KW-0238">DNA-binding</keyword>
<dbReference type="InterPro" id="IPR041718">
    <property type="entry name" value="IS607_transposase-like"/>
</dbReference>
<dbReference type="InterPro" id="IPR006119">
    <property type="entry name" value="Resolv_N"/>
</dbReference>
<dbReference type="Pfam" id="PF12728">
    <property type="entry name" value="HTH_17"/>
    <property type="match status" value="1"/>
</dbReference>
<gene>
    <name evidence="5" type="ORF">ENL47_10195</name>
</gene>
<dbReference type="InterPro" id="IPR036162">
    <property type="entry name" value="Resolvase-like_N_sf"/>
</dbReference>
<dbReference type="EMBL" id="DRUB01000200">
    <property type="protein sequence ID" value="HHR97139.1"/>
    <property type="molecule type" value="Genomic_DNA"/>
</dbReference>
<dbReference type="InterPro" id="IPR010093">
    <property type="entry name" value="SinI_DNA-bd"/>
</dbReference>
<name>A0A7C5Z1V5_9CREN</name>
<dbReference type="CDD" id="cd04762">
    <property type="entry name" value="HTH_MerR-trunc"/>
    <property type="match status" value="1"/>
</dbReference>
<dbReference type="InterPro" id="IPR006118">
    <property type="entry name" value="Recombinase_CS"/>
</dbReference>
<protein>
    <submittedName>
        <fullName evidence="5">IS607 family transposase</fullName>
    </submittedName>
</protein>
<evidence type="ECO:0000259" key="4">
    <source>
        <dbReference type="PROSITE" id="PS51736"/>
    </source>
</evidence>
<keyword evidence="3" id="KW-0233">DNA recombination</keyword>
<dbReference type="NCBIfam" id="NF033518">
    <property type="entry name" value="transpos_IS607"/>
    <property type="match status" value="1"/>
</dbReference>
<dbReference type="GO" id="GO:0000150">
    <property type="term" value="F:DNA strand exchange activity"/>
    <property type="evidence" value="ECO:0007669"/>
    <property type="project" value="InterPro"/>
</dbReference>
<evidence type="ECO:0000256" key="2">
    <source>
        <dbReference type="ARBA" id="ARBA00023125"/>
    </source>
</evidence>
<sequence length="222" mass="25699">MVLVISDASERWLRPKEVCQRLGISYATLSRWVREGRIRAIRTAGGKYRVPESEVRRIAEGLLISKEVRAVIYARVSSSDQIKRLERQVEYLTQYCVSKGYKVIDVLSDVASGLKTDRKGLLKLFNYVVNKQVDVVVITYRDRLTRFGFEYLEHFFKQYGIKVEAVFGEEPKDAHQELVEDLLEIITSFAGKLYGMRSHKKKKLVEGFKKLVEEVEKDERGS</sequence>
<organism evidence="5">
    <name type="scientific">Ignisphaera aggregans</name>
    <dbReference type="NCBI Taxonomy" id="334771"/>
    <lineage>
        <taxon>Archaea</taxon>
        <taxon>Thermoproteota</taxon>
        <taxon>Thermoprotei</taxon>
        <taxon>Desulfurococcales</taxon>
        <taxon>Desulfurococcaceae</taxon>
        <taxon>Ignisphaera</taxon>
    </lineage>
</organism>
<dbReference type="InterPro" id="IPR009061">
    <property type="entry name" value="DNA-bd_dom_put_sf"/>
</dbReference>
<evidence type="ECO:0000256" key="1">
    <source>
        <dbReference type="ARBA" id="ARBA00022908"/>
    </source>
</evidence>
<evidence type="ECO:0000313" key="5">
    <source>
        <dbReference type="EMBL" id="HHR97139.1"/>
    </source>
</evidence>
<dbReference type="InterPro" id="IPR041657">
    <property type="entry name" value="HTH_17"/>
</dbReference>
<dbReference type="PROSITE" id="PS00397">
    <property type="entry name" value="RECOMBINASES_1"/>
    <property type="match status" value="1"/>
</dbReference>
<dbReference type="PANTHER" id="PTHR36172">
    <property type="match status" value="1"/>
</dbReference>
<dbReference type="SUPFAM" id="SSF53041">
    <property type="entry name" value="Resolvase-like"/>
    <property type="match status" value="1"/>
</dbReference>
<dbReference type="Gene3D" id="1.10.287.2170">
    <property type="match status" value="1"/>
</dbReference>
<dbReference type="PANTHER" id="PTHR36172:SF1">
    <property type="entry name" value="RESOLVASE-RELATED"/>
    <property type="match status" value="1"/>
</dbReference>